<feature type="non-terminal residue" evidence="3">
    <location>
        <position position="77"/>
    </location>
</feature>
<dbReference type="Proteomes" id="UP000233549">
    <property type="component" value="Unassembled WGS sequence"/>
</dbReference>
<evidence type="ECO:0000256" key="2">
    <source>
        <dbReference type="SAM" id="SignalP"/>
    </source>
</evidence>
<evidence type="ECO:0000313" key="4">
    <source>
        <dbReference type="Proteomes" id="UP000233549"/>
    </source>
</evidence>
<feature type="chain" id="PRO_5042873742" evidence="2">
    <location>
        <begin position="35"/>
        <end position="77"/>
    </location>
</feature>
<reference evidence="3 4" key="1">
    <citation type="submission" date="2017-12" db="EMBL/GenBank/DDBJ databases">
        <title>Rapid rising of carbapenem-resistant Enterobacteriaceae(CRE) and emergence of colistin resistance genemcr-1 in CRE in the hospital of Henan, China.</title>
        <authorList>
            <person name="Sun Q."/>
            <person name="Zhang R."/>
            <person name="Li Y."/>
            <person name="Shen Y."/>
            <person name="Zhang Y."/>
            <person name="Yang J."/>
            <person name="Shu L."/>
            <person name="Zhou H."/>
            <person name="Wang Y."/>
            <person name="Wang B."/>
            <person name="Shen Z."/>
        </authorList>
    </citation>
    <scope>NUCLEOTIDE SEQUENCE [LARGE SCALE GENOMIC DNA]</scope>
    <source>
        <strain evidence="3 4">3512</strain>
    </source>
</reference>
<organism evidence="3 4">
    <name type="scientific">Escherichia coli</name>
    <dbReference type="NCBI Taxonomy" id="562"/>
    <lineage>
        <taxon>Bacteria</taxon>
        <taxon>Pseudomonadati</taxon>
        <taxon>Pseudomonadota</taxon>
        <taxon>Gammaproteobacteria</taxon>
        <taxon>Enterobacterales</taxon>
        <taxon>Enterobacteriaceae</taxon>
        <taxon>Escherichia</taxon>
    </lineage>
</organism>
<feature type="region of interest" description="Disordered" evidence="1">
    <location>
        <begin position="37"/>
        <end position="65"/>
    </location>
</feature>
<gene>
    <name evidence="3" type="ORF">CWS33_30165</name>
</gene>
<name>A0AAP8HTP5_ECOLX</name>
<evidence type="ECO:0000313" key="3">
    <source>
        <dbReference type="EMBL" id="PKD78461.1"/>
    </source>
</evidence>
<proteinExistence type="predicted"/>
<keyword evidence="2" id="KW-0732">Signal</keyword>
<accession>A0AAP8HTP5</accession>
<dbReference type="EMBL" id="PITP01000607">
    <property type="protein sequence ID" value="PKD78461.1"/>
    <property type="molecule type" value="Genomic_DNA"/>
</dbReference>
<protein>
    <submittedName>
        <fullName evidence="3">Chromosome partitioning protein ParB</fullName>
    </submittedName>
</protein>
<comment type="caution">
    <text evidence="3">The sequence shown here is derived from an EMBL/GenBank/DDBJ whole genome shotgun (WGS) entry which is preliminary data.</text>
</comment>
<sequence length="77" mass="8330">MSRSPNPNLPRPFTARWRPALRILALAALPLVLAACNGSKDDDDDNSPVVQNPAPPADTRNQAYLATKPGDVIKVRI</sequence>
<dbReference type="AlphaFoldDB" id="A0AAP8HTP5"/>
<evidence type="ECO:0000256" key="1">
    <source>
        <dbReference type="SAM" id="MobiDB-lite"/>
    </source>
</evidence>
<feature type="signal peptide" evidence="2">
    <location>
        <begin position="1"/>
        <end position="34"/>
    </location>
</feature>